<keyword evidence="16" id="KW-1185">Reference proteome</keyword>
<dbReference type="PANTHER" id="PTHR32472:SF10">
    <property type="entry name" value="DNA REPAIR PROTEIN RADA-LIKE PROTEIN"/>
    <property type="match status" value="1"/>
</dbReference>
<dbReference type="HAMAP" id="MF_01498">
    <property type="entry name" value="RadA_bact"/>
    <property type="match status" value="1"/>
</dbReference>
<sequence>MPTVAPARVARARTNYVCGSCGYTSAKPLGRCPNCQAWNSFEEEVPAAATTARGGAYGGITGGRLTPLSGVGRREEPRTPSGIPELDRVLGGGLVAGGVTLIGGEPGIGKSTLLLQVADRVAAGGGTVLYVAGEESLEQIRLRADRLGVKAEIQLTRDTRAEHVAALMAEHKPALCIVDSIQTVTVEGDGAPGGVAQVRDGTALLTRAAKETGTATVLVGHVTKDGTVAGPKVMEHIVDTTVFLETVGSYRLLRSVKNRFGQAGELGVFEMRGEGLIAVENPSAAFLAERPVGVPGSVVAATIDGQRPMLLEVQALASKTPYPNARRVVVGLDARRVDVVLAVLERRLDLTLGGLDVYVNLAGGLKVPDPGLDLAVALAVYSAVVGRALPDSVAVFGEVGLAGEVRSTVASIRRAEEARRAGYTRLIVPPGLDGHPNGVKSVEEAVAQVWSGVPASGRKPRAAAERT</sequence>
<reference evidence="15 16" key="1">
    <citation type="submission" date="2024-02" db="EMBL/GenBank/DDBJ databases">
        <title>Deinococcus caeni NBRC 101312.</title>
        <authorList>
            <person name="Ichikawa N."/>
            <person name="Katano-Makiyama Y."/>
            <person name="Hidaka K."/>
        </authorList>
    </citation>
    <scope>NUCLEOTIDE SEQUENCE [LARGE SCALE GENOMIC DNA]</scope>
    <source>
        <strain evidence="15 16">NBRC 101312</strain>
    </source>
</reference>
<comment type="function">
    <text evidence="13">DNA-dependent ATPase involved in processing of recombination intermediates, plays a role in repairing DNA breaks. Stimulates the branch migration of RecA-mediated strand transfer reactions, allowing the 3' invading strand to extend heteroduplex DNA faster. Binds ssDNA in the presence of ADP but not other nucleotides, has ATPase activity that is stimulated by ssDNA and various branched DNA structures, but inhibited by SSB. Does not have RecA's homology-searching function.</text>
</comment>
<dbReference type="InterPro" id="IPR020568">
    <property type="entry name" value="Ribosomal_Su5_D2-typ_SF"/>
</dbReference>
<dbReference type="SMART" id="SM00382">
    <property type="entry name" value="AAA"/>
    <property type="match status" value="1"/>
</dbReference>
<dbReference type="InterPro" id="IPR020588">
    <property type="entry name" value="RecA_ATP-bd"/>
</dbReference>
<evidence type="ECO:0000256" key="1">
    <source>
        <dbReference type="ARBA" id="ARBA00022723"/>
    </source>
</evidence>
<dbReference type="SUPFAM" id="SSF52540">
    <property type="entry name" value="P-loop containing nucleoside triphosphate hydrolases"/>
    <property type="match status" value="1"/>
</dbReference>
<comment type="similarity">
    <text evidence="11 13">Belongs to the RecA family. RadA subfamily.</text>
</comment>
<dbReference type="InterPro" id="IPR041166">
    <property type="entry name" value="Rubredoxin_2"/>
</dbReference>
<proteinExistence type="inferred from homology"/>
<comment type="caution">
    <text evidence="15">The sequence shown here is derived from an EMBL/GenBank/DDBJ whole genome shotgun (WGS) entry which is preliminary data.</text>
</comment>
<dbReference type="Pfam" id="PF18073">
    <property type="entry name" value="Zn_ribbon_LapB"/>
    <property type="match status" value="1"/>
</dbReference>
<protein>
    <recommendedName>
        <fullName evidence="11 12">DNA repair protein RadA</fullName>
    </recommendedName>
</protein>
<comment type="function">
    <text evidence="11">Plays a role in repairing double-strand DNA breaks, probably involving stabilizing or processing branched DNA or blocked replication forks.</text>
</comment>
<dbReference type="Gene3D" id="3.30.230.10">
    <property type="match status" value="1"/>
</dbReference>
<keyword evidence="4 13" id="KW-0863">Zinc-finger</keyword>
<evidence type="ECO:0000256" key="8">
    <source>
        <dbReference type="ARBA" id="ARBA00023016"/>
    </source>
</evidence>
<organism evidence="15 16">
    <name type="scientific">Deinococcus caeni</name>
    <dbReference type="NCBI Taxonomy" id="569127"/>
    <lineage>
        <taxon>Bacteria</taxon>
        <taxon>Thermotogati</taxon>
        <taxon>Deinococcota</taxon>
        <taxon>Deinococci</taxon>
        <taxon>Deinococcales</taxon>
        <taxon>Deinococcaceae</taxon>
        <taxon>Deinococcus</taxon>
    </lineage>
</organism>
<dbReference type="NCBIfam" id="TIGR00416">
    <property type="entry name" value="sms"/>
    <property type="match status" value="1"/>
</dbReference>
<dbReference type="PANTHER" id="PTHR32472">
    <property type="entry name" value="DNA REPAIR PROTEIN RADA"/>
    <property type="match status" value="1"/>
</dbReference>
<evidence type="ECO:0000256" key="7">
    <source>
        <dbReference type="ARBA" id="ARBA00022840"/>
    </source>
</evidence>
<evidence type="ECO:0000256" key="11">
    <source>
        <dbReference type="HAMAP-Rule" id="MF_01498"/>
    </source>
</evidence>
<evidence type="ECO:0000313" key="15">
    <source>
        <dbReference type="EMBL" id="GAA5439611.1"/>
    </source>
</evidence>
<keyword evidence="10 11" id="KW-0234">DNA repair</keyword>
<evidence type="ECO:0000256" key="12">
    <source>
        <dbReference type="NCBIfam" id="TIGR00416"/>
    </source>
</evidence>
<dbReference type="Pfam" id="PF13481">
    <property type="entry name" value="AAA_25"/>
    <property type="match status" value="1"/>
</dbReference>
<gene>
    <name evidence="11 15" type="primary">radA</name>
    <name evidence="15" type="ORF">Dcae01_01114</name>
</gene>
<evidence type="ECO:0000256" key="13">
    <source>
        <dbReference type="RuleBase" id="RU003555"/>
    </source>
</evidence>
<evidence type="ECO:0000259" key="14">
    <source>
        <dbReference type="PROSITE" id="PS50162"/>
    </source>
</evidence>
<keyword evidence="6 13" id="KW-0862">Zinc</keyword>
<dbReference type="InterPro" id="IPR027417">
    <property type="entry name" value="P-loop_NTPase"/>
</dbReference>
<evidence type="ECO:0000313" key="16">
    <source>
        <dbReference type="Proteomes" id="UP001423409"/>
    </source>
</evidence>
<feature type="short sequence motif" description="RadA KNRFG motif" evidence="11">
    <location>
        <begin position="257"/>
        <end position="261"/>
    </location>
</feature>
<evidence type="ECO:0000256" key="4">
    <source>
        <dbReference type="ARBA" id="ARBA00022771"/>
    </source>
</evidence>
<name>A0ABP9U9Z5_9DEIO</name>
<evidence type="ECO:0000256" key="5">
    <source>
        <dbReference type="ARBA" id="ARBA00022801"/>
    </source>
</evidence>
<evidence type="ECO:0000256" key="6">
    <source>
        <dbReference type="ARBA" id="ARBA00022833"/>
    </source>
</evidence>
<dbReference type="Gene3D" id="3.40.50.300">
    <property type="entry name" value="P-loop containing nucleotide triphosphate hydrolases"/>
    <property type="match status" value="1"/>
</dbReference>
<evidence type="ECO:0000256" key="3">
    <source>
        <dbReference type="ARBA" id="ARBA00022763"/>
    </source>
</evidence>
<evidence type="ECO:0000256" key="10">
    <source>
        <dbReference type="ARBA" id="ARBA00023204"/>
    </source>
</evidence>
<dbReference type="Proteomes" id="UP001423409">
    <property type="component" value="Unassembled WGS sequence"/>
</dbReference>
<keyword evidence="8 11" id="KW-0346">Stress response</keyword>
<keyword evidence="3 11" id="KW-0227">DNA damage</keyword>
<feature type="binding site" evidence="11">
    <location>
        <begin position="104"/>
        <end position="111"/>
    </location>
    <ligand>
        <name>ATP</name>
        <dbReference type="ChEBI" id="CHEBI:30616"/>
    </ligand>
</feature>
<accession>A0ABP9U9Z5</accession>
<keyword evidence="9 11" id="KW-0238">DNA-binding</keyword>
<keyword evidence="5" id="KW-0378">Hydrolase</keyword>
<comment type="domain">
    <text evidence="11">The middle region has homology to RecA with ATPase motifs including the RadA KNRFG motif, while the C-terminus is homologous to Lon protease.</text>
</comment>
<dbReference type="InterPro" id="IPR014721">
    <property type="entry name" value="Ribsml_uS5_D2-typ_fold_subgr"/>
</dbReference>
<dbReference type="InterPro" id="IPR004504">
    <property type="entry name" value="DNA_repair_RadA"/>
</dbReference>
<keyword evidence="1 11" id="KW-0479">Metal-binding</keyword>
<dbReference type="SUPFAM" id="SSF54211">
    <property type="entry name" value="Ribosomal protein S5 domain 2-like"/>
    <property type="match status" value="1"/>
</dbReference>
<feature type="region of interest" description="Lon-protease-like" evidence="11">
    <location>
        <begin position="356"/>
        <end position="467"/>
    </location>
</feature>
<feature type="domain" description="RecA family profile 1" evidence="14">
    <location>
        <begin position="75"/>
        <end position="222"/>
    </location>
</feature>
<dbReference type="Pfam" id="PF13541">
    <property type="entry name" value="ChlI"/>
    <property type="match status" value="1"/>
</dbReference>
<dbReference type="EMBL" id="BAABQU010000010">
    <property type="protein sequence ID" value="GAA5439611.1"/>
    <property type="molecule type" value="Genomic_DNA"/>
</dbReference>
<dbReference type="PRINTS" id="PR01874">
    <property type="entry name" value="DNAREPAIRADA"/>
</dbReference>
<dbReference type="InterPro" id="IPR003593">
    <property type="entry name" value="AAA+_ATPase"/>
</dbReference>
<keyword evidence="2 11" id="KW-0547">Nucleotide-binding</keyword>
<evidence type="ECO:0000256" key="9">
    <source>
        <dbReference type="ARBA" id="ARBA00023125"/>
    </source>
</evidence>
<dbReference type="PROSITE" id="PS50162">
    <property type="entry name" value="RECA_2"/>
    <property type="match status" value="1"/>
</dbReference>
<evidence type="ECO:0000256" key="2">
    <source>
        <dbReference type="ARBA" id="ARBA00022741"/>
    </source>
</evidence>
<keyword evidence="7 11" id="KW-0067">ATP-binding</keyword>